<dbReference type="GO" id="GO:0020002">
    <property type="term" value="C:host cell plasma membrane"/>
    <property type="evidence" value="ECO:0007669"/>
    <property type="project" value="UniProtKB-SubCell"/>
</dbReference>
<dbReference type="GO" id="GO:0019062">
    <property type="term" value="P:virion attachment to host cell"/>
    <property type="evidence" value="ECO:0007669"/>
    <property type="project" value="UniProtKB-UniRule"/>
</dbReference>
<evidence type="ECO:0000256" key="32">
    <source>
        <dbReference type="HAMAP-Rule" id="MF_04083"/>
    </source>
</evidence>
<dbReference type="InterPro" id="IPR037527">
    <property type="entry name" value="Gp160"/>
</dbReference>
<comment type="function">
    <text evidence="32">Surface protein gp120: Attaches the virus to the host lymphoid cell by binding to the primary receptor CD4. This interaction induces a structural rearrangement creating a high affinity binding site for a chemokine coreceptor like CXCR4 and/or CCR5. Acts as a ligand for CD209/DC-SIGN and CLEC4M/DC-SIGNR, which are respectively found on dendritic cells (DCs), and on endothelial cells of liver sinusoids and lymph node sinuses. These interactions allow capture of viral particles at mucosal surfaces by these cells and subsequent transmission to permissive cells. HIV subverts the migration properties of dendritic cells to gain access to CD4+ T-cells in lymph nodes. Virus transmission to permissive T-cells occurs either in trans (without DCs infection, through viral capture and transmission), or in cis (following DCs productive infection, through the usual CD4-gp120 interaction), thereby inducing a robust infection. In trans infection, bound virions remain infectious over days and it is proposed that they are not degraded, but protected in non-lysosomal acidic organelles within the DCs close to the cell membrane thus contributing to the viral infectious potential during DCs' migration from the periphery to the lymphoid tissues. On arrival at lymphoid tissues, intact virions recycle back to DCs' cell surface allowing virus transmission to CD4+ T-cells.</text>
</comment>
<keyword evidence="29 32" id="KW-0899">Viral immunoevasion</keyword>
<feature type="region of interest" description="CD4-binding loop" evidence="32">
    <location>
        <begin position="359"/>
        <end position="369"/>
    </location>
</feature>
<dbReference type="CDD" id="cd09909">
    <property type="entry name" value="HIV-1-like_HR1-HR2"/>
    <property type="match status" value="1"/>
</dbReference>
<reference evidence="37" key="1">
    <citation type="journal article" date="2018" name="Nature">
        <title>Combination therapy with anti-HIV-1 antibodies maintains viral suppression.</title>
        <authorList>
            <person name="Mendoza P."/>
            <person name="Gruell H."/>
            <person name="Nogueira L."/>
            <person name="Pai J.A."/>
            <person name="Butler A.L."/>
            <person name="Millard K."/>
            <person name="Suarez I."/>
            <person name="Oliveira T.Y."/>
            <person name="Lorenzi J.C."/>
            <person name="Cohen Y.Z."/>
            <person name="Wyen C."/>
            <person name="Kummerle T."/>
            <person name="Karagounis T."/>
            <person name="Lu C.-L."/>
            <person name="Handl L."/>
            <person name="Unson-OBrien C."/>
            <person name="Patel R."/>
            <person name="Ruping C."/>
            <person name="Schlotz M."/>
            <person name="Witmer-Pack M."/>
            <person name="Shimeliovich I."/>
            <person name="Kremer G."/>
            <person name="Thomas E."/>
            <person name="Seaton K.E."/>
            <person name="Horowitz J."/>
            <person name="West A.P.Jr."/>
            <person name="Bjorkman P.J."/>
            <person name="Tomaras G.D."/>
            <person name="Gulick R.M."/>
            <person name="Pfeifer N."/>
            <person name="Fatkenheuer G."/>
            <person name="Seaman M.S."/>
            <person name="Klein F."/>
            <person name="Caskey M."/>
            <person name="Nussenzweig M.C."/>
        </authorList>
    </citation>
    <scope>NUCLEOTIDE SEQUENCE</scope>
    <source>
        <strain evidence="37">9241_pre_F12</strain>
    </source>
</reference>
<comment type="subunit">
    <text evidence="32">The mature envelope protein (Env) consists of a homotrimer of non-covalently associated gp120-gp41 heterodimers. The resulting complex protrudes from the virus surface as a spike. There seems to be as few as 10 spikes on the average virion. Surface protein gp120 interacts with host CD4, CCR5 and CXCR4. Gp120 also interacts with the C-type lectins CD209/DC-SIGN and CLEC4M/DC-SIGNR (collectively referred to as DC-SIGN(R)). Gp120 and gp41 interact with GalCer. Gp120 interacts with host ITGA4/ITGB7 complex; on CD4+ T-cells, this interaction results in rapid activation of integrin ITGAL/LFA-1, which facilitates efficient cell-to-cell spreading of HIV-1. Gp120 interacts with cell-associated heparan sulfate; this interaction increases virus infectivity on permissive cells and may be involved in infection of CD4- cells.</text>
</comment>
<keyword evidence="19 32" id="KW-1043">Host membrane</keyword>
<keyword evidence="10 32" id="KW-1165">Clathrin-mediated endocytosis of virus by host</keyword>
<keyword evidence="7 32" id="KW-1168">Fusion of virus membrane with host membrane</keyword>
<evidence type="ECO:0000256" key="14">
    <source>
        <dbReference type="ARBA" id="ARBA00022692"/>
    </source>
</evidence>
<comment type="subcellular location">
    <molecule>Transmembrane protein gp41</molecule>
    <subcellularLocation>
        <location evidence="32">Virion membrane</location>
        <topology evidence="32">Single-pass type I membrane protein</topology>
    </subcellularLocation>
    <subcellularLocation>
        <location evidence="32">Host cell membrane</location>
        <topology evidence="32">Single-pass type I membrane protein</topology>
    </subcellularLocation>
    <subcellularLocation>
        <location evidence="32">Host endosome membrane</location>
        <topology evidence="32">Single-pass type I membrane protein</topology>
    </subcellularLocation>
    <text evidence="32">It is probably concentrated at the site of budding and incorporated into the virions possibly by contacts between the cytoplasmic tail of Env and the N-terminus of Gag.</text>
</comment>
<evidence type="ECO:0000256" key="22">
    <source>
        <dbReference type="ARBA" id="ARBA00022989"/>
    </source>
</evidence>
<feature type="lipid moiety-binding region" description="S-palmitoyl cysteine; by host" evidence="32">
    <location>
        <position position="758"/>
    </location>
</feature>
<keyword evidence="16 32" id="KW-0732">Signal</keyword>
<keyword evidence="21 32" id="KW-1164">Virus endocytosis by host</keyword>
<organism evidence="37">
    <name type="scientific">Human immunodeficiency virus type 1</name>
    <name type="common">HIV-1</name>
    <dbReference type="NCBI Taxonomy" id="11676"/>
    <lineage>
        <taxon>Viruses</taxon>
        <taxon>Riboviria</taxon>
        <taxon>Pararnavirae</taxon>
        <taxon>Artverviricota</taxon>
        <taxon>Revtraviricetes</taxon>
        <taxon>Ortervirales</taxon>
        <taxon>Retroviridae</taxon>
        <taxon>Orthoretrovirinae</taxon>
        <taxon>Lentivirus</taxon>
        <taxon>Lentivirus humimdef1</taxon>
    </lineage>
</organism>
<dbReference type="GO" id="GO:0019064">
    <property type="term" value="P:fusion of virus membrane with host plasma membrane"/>
    <property type="evidence" value="ECO:0007669"/>
    <property type="project" value="UniProtKB-UniRule"/>
</dbReference>
<comment type="miscellaneous">
    <text evidence="32">Inhibitors targeting HIV-1 viral envelope proteins are used as antiretroviral drugs. Attachment of virions to the cell surface via non-specific interactions and CD4 binding can be blocked by inhibitors that include cyanovirin-N, cyclotriazadisulfonamide analogs, PRO 2000, TNX 355 and PRO 542. In addition, BMS 806 can block CD4-induced conformational changes. Env interactions with the coreceptor molecules can be targeted by CCR5 antagonists including SCH-D, maraviroc (UK 427857) and aplaviroc (GW 873140), and the CXCR4 antagonist AMD 070. Fusion of viral and cellular membranes can be inhibited by peptides such as enfuvirtide and tifuvirtide (T 1249). Resistance to inhibitors associated with mutations in Env are observed. Most of the time, single mutations confer only a modest reduction in drug susceptibility. Combination of several mutations is usually required to develop a high-level drug resistance.</text>
</comment>
<dbReference type="GO" id="GO:0044175">
    <property type="term" value="C:host cell endosome membrane"/>
    <property type="evidence" value="ECO:0007669"/>
    <property type="project" value="UniProtKB-SubCell"/>
</dbReference>
<dbReference type="FunFam" id="1.10.287.210:FF:000001">
    <property type="entry name" value="Envelope glycoprotein gp160"/>
    <property type="match status" value="1"/>
</dbReference>
<keyword evidence="28 32" id="KW-0325">Glycoprotein</keyword>
<dbReference type="FunFam" id="2.170.40.20:FF:000004">
    <property type="entry name" value="Envelope glycoprotein gp160"/>
    <property type="match status" value="1"/>
</dbReference>
<feature type="short sequence motif" description="YXXL motif; contains endocytosis signal" evidence="32">
    <location>
        <begin position="706"/>
        <end position="709"/>
    </location>
</feature>
<feature type="topological domain" description="Cytoplasmic" evidence="32">
    <location>
        <begin position="700"/>
        <end position="850"/>
    </location>
</feature>
<dbReference type="GO" id="GO:0005198">
    <property type="term" value="F:structural molecule activity"/>
    <property type="evidence" value="ECO:0007669"/>
    <property type="project" value="UniProtKB-UniRule"/>
</dbReference>
<feature type="disulfide bond" evidence="32">
    <location>
        <begin position="52"/>
        <end position="72"/>
    </location>
</feature>
<keyword evidence="31 32" id="KW-1160">Virus entry into host cell</keyword>
<evidence type="ECO:0000256" key="30">
    <source>
        <dbReference type="ARBA" id="ARBA00023288"/>
    </source>
</evidence>
<keyword evidence="13 32" id="KW-0165">Cleavage on pair of basic residues</keyword>
<feature type="coiled-coil region" evidence="32">
    <location>
        <begin position="627"/>
        <end position="661"/>
    </location>
</feature>
<evidence type="ECO:0000259" key="36">
    <source>
        <dbReference type="Pfam" id="PF00517"/>
    </source>
</evidence>
<comment type="subcellular location">
    <molecule>Surface protein gp120</molecule>
    <subcellularLocation>
        <location evidence="32">Virion membrane</location>
        <topology evidence="32">Peripheral membrane protein</topology>
    </subcellularLocation>
    <subcellularLocation>
        <location evidence="32">Host cell membrane</location>
        <topology evidence="32">Peripheral membrane protein</topology>
    </subcellularLocation>
    <subcellularLocation>
        <location evidence="32">Host endosome membrane</location>
        <topology evidence="32">Single-pass type I membrane protein</topology>
    </subcellularLocation>
    <text evidence="32">The surface protein is not anchored to the viral envelope, but associates with the extravirion surface through its binding to TM. It is probably concentrated at the site of budding and incorporated into the virions possibly by contacts between the cytoplasmic tail of Env and the N-terminus of Gag.</text>
</comment>
<comment type="PTM">
    <text evidence="32">Highly glycosylated by host. The high number of glycan on the protein is reffered to as 'glycan shield' because it contributes to hide protein sequence from adaptive immune system.</text>
</comment>
<feature type="chain" id="PRO_5023442283" description="Transmembrane protein gp41" evidence="32">
    <location>
        <begin position="505"/>
        <end position="850"/>
    </location>
</feature>
<evidence type="ECO:0000256" key="5">
    <source>
        <dbReference type="ARBA" id="ARBA00004578"/>
    </source>
</evidence>
<comment type="domain">
    <text evidence="32">Some of the most genetically diverse regions of the viral genome are present in Env. They are called variable regions 1 through 5 (V1 through V5). Coreceptor usage of gp120 is determined mainly by the primary structure of the third variable region (V3) in the outer domain of gp120. The sequence of V3 determines which coreceptor, CCR5 and/or CXCR4 (corresponding to R5/macrophage, X4/T cell and R5X4/T cell and macrophage tropism), is used to trigger the fusion potential of the Env complex, and hence which cells the virus can infect. Binding to CCR5 involves a region adjacent in addition to V3.</text>
</comment>
<evidence type="ECO:0000256" key="4">
    <source>
        <dbReference type="ARBA" id="ARBA00004563"/>
    </source>
</evidence>
<proteinExistence type="inferred from homology"/>
<comment type="miscellaneous">
    <text evidence="32">HIV-1 lineages are divided in three main groups, M (for Major), O (for Outlier), and N (for New, or Non-M, Non-O). The vast majority of strains found worldwide belong to the group M. Group O seems to be endemic to and largely confined to Cameroon and neighboring countries in West Central Africa, where these viruses represent a small minority of HIV-1 strains. The group N is represented by a limited number of isolates from Cameroonian persons. The group M is further subdivided in 9 clades or subtypes (A to D, F to H, J and K).</text>
</comment>
<evidence type="ECO:0000256" key="20">
    <source>
        <dbReference type="ARBA" id="ARBA00022879"/>
    </source>
</evidence>
<gene>
    <name evidence="32 37" type="primary">env</name>
</gene>
<comment type="PTM">
    <text evidence="32">Specific enzymatic cleavages in vivo yield mature proteins. Envelope glycoproteins are synthesized as a inactive precursor that is heavily N-glycosylated and processed likely by host cell furin in the Golgi to yield the mature SU and TM proteins. The cleavage site between SU and TM requires the minimal sequence [KR]-X-[KR]-R. About 2 of the 9 disulfide bonds of gp41 are reduced by P4HB/PDI, following binding to CD4 receptor.</text>
</comment>
<comment type="PTM">
    <text evidence="32">Palmitoylation of the transmembrane protein and of Env polyprotein (prior to its proteolytic cleavage) is essential for their association with host cell membrane lipid rafts. Palmitoylation is therefore required for envelope trafficking to classical lipid rafts, but not for viral replication.</text>
</comment>
<dbReference type="Gene3D" id="1.10.287.210">
    <property type="match status" value="1"/>
</dbReference>
<evidence type="ECO:0000259" key="35">
    <source>
        <dbReference type="Pfam" id="PF00516"/>
    </source>
</evidence>
<evidence type="ECO:0000256" key="29">
    <source>
        <dbReference type="ARBA" id="ARBA00023280"/>
    </source>
</evidence>
<feature type="region of interest" description="MPER; binding to GalCer" evidence="32">
    <location>
        <begin position="656"/>
        <end position="677"/>
    </location>
</feature>
<dbReference type="InterPro" id="IPR000328">
    <property type="entry name" value="GP41-like"/>
</dbReference>
<evidence type="ECO:0000256" key="26">
    <source>
        <dbReference type="ARBA" id="ARBA00023139"/>
    </source>
</evidence>
<evidence type="ECO:0000256" key="18">
    <source>
        <dbReference type="ARBA" id="ARBA00022844"/>
    </source>
</evidence>
<comment type="caution">
    <text evidence="32 33">Lacks conserved residue(s) required for the propagation of feature annotation.</text>
</comment>
<dbReference type="GO" id="GO:0039654">
    <property type="term" value="P:fusion of virus membrane with host endosome membrane"/>
    <property type="evidence" value="ECO:0007669"/>
    <property type="project" value="UniProtKB-UniRule"/>
</dbReference>
<protein>
    <recommendedName>
        <fullName evidence="32">Envelope glycoprotein gp160</fullName>
    </recommendedName>
    <alternativeName>
        <fullName evidence="32">Env polyprotein</fullName>
    </alternativeName>
    <component>
        <recommendedName>
            <fullName evidence="32">Surface protein gp120</fullName>
            <shortName evidence="32">SU</shortName>
        </recommendedName>
        <alternativeName>
            <fullName evidence="32">Glycoprotein 120</fullName>
            <shortName evidence="32">gp120</shortName>
        </alternativeName>
    </component>
    <component>
        <recommendedName>
            <fullName evidence="32">Transmembrane protein gp41</fullName>
            <shortName evidence="32">TM</shortName>
        </recommendedName>
        <alternativeName>
            <fullName evidence="32">Glycoprotein 41</fullName>
            <shortName evidence="32">gp41</shortName>
        </alternativeName>
    </component>
</protein>
<keyword evidence="17 32" id="KW-1161">Viral attachment to host cell</keyword>
<dbReference type="GO" id="GO:1903908">
    <property type="term" value="P:positive regulation of plasma membrane raft polarization"/>
    <property type="evidence" value="ECO:0007669"/>
    <property type="project" value="UniProtKB-UniRule"/>
</dbReference>
<dbReference type="Pfam" id="PF00517">
    <property type="entry name" value="GP41"/>
    <property type="match status" value="1"/>
</dbReference>
<evidence type="ECO:0000256" key="16">
    <source>
        <dbReference type="ARBA" id="ARBA00022729"/>
    </source>
</evidence>
<feature type="chain" id="PRO_5023442282" description="Envelope glycoprotein gp160" evidence="32">
    <location>
        <begin position="31"/>
        <end position="850"/>
    </location>
</feature>
<dbReference type="SUPFAM" id="SSF58069">
    <property type="entry name" value="Virus ectodomain"/>
    <property type="match status" value="1"/>
</dbReference>
<dbReference type="FunFam" id="1.20.5.490:FF:000001">
    <property type="entry name" value="Envelope glycoprotein gp160"/>
    <property type="match status" value="1"/>
</dbReference>
<feature type="disulfide bond" evidence="32">
    <location>
        <begin position="117"/>
        <end position="203"/>
    </location>
</feature>
<dbReference type="GO" id="GO:0019031">
    <property type="term" value="C:viral envelope"/>
    <property type="evidence" value="ECO:0007669"/>
    <property type="project" value="UniProtKB-KW"/>
</dbReference>
<feature type="region of interest" description="Disordered" evidence="34">
    <location>
        <begin position="713"/>
        <end position="734"/>
    </location>
</feature>
<keyword evidence="22 32" id="KW-1133">Transmembrane helix</keyword>
<evidence type="ECO:0000256" key="24">
    <source>
        <dbReference type="ARBA" id="ARBA00023054"/>
    </source>
</evidence>
<evidence type="ECO:0000256" key="13">
    <source>
        <dbReference type="ARBA" id="ARBA00022685"/>
    </source>
</evidence>
<dbReference type="GO" id="GO:0019082">
    <property type="term" value="P:viral protein processing"/>
    <property type="evidence" value="ECO:0007669"/>
    <property type="project" value="UniProtKB-UniRule"/>
</dbReference>
<comment type="function">
    <text evidence="32">Transmembrane protein gp41: Acts as a class I viral fusion protein. Under the current model, the protein has at least 3 conformational states: pre-fusion native state, pre-hairpin intermediate state, and post-fusion hairpin state. During fusion of viral and target intracellular membranes, the coiled coil regions (heptad repeats) assume a trimer-of-hairpins structure, positioning the fusion peptide in close proximity to the C-terminal region of the ectodomain. The formation of this structure appears to drive apposition and subsequent fusion of viral and target cell membranes. Complete fusion occurs in host cell endosomes and is dynamin-dependent, however some lipid transfer might occur at the plasma membrane. The virus undergoes clathrin-dependent internalization long before endosomal fusion, thus minimizing the surface exposure of conserved viral epitopes during fusion and reducing the efficacy of inhibitors targeting these epitopes. Membranes fusion leads to delivery of the nucleocapsid into the cytoplasm.</text>
</comment>
<evidence type="ECO:0000256" key="3">
    <source>
        <dbReference type="ARBA" id="ARBA00004505"/>
    </source>
</evidence>
<evidence type="ECO:0000313" key="37">
    <source>
        <dbReference type="EMBL" id="AXP17886.1"/>
    </source>
</evidence>
<dbReference type="GO" id="GO:0052031">
    <property type="term" value="P:symbiont-mediated perturbation of host defense response"/>
    <property type="evidence" value="ECO:0007669"/>
    <property type="project" value="UniProtKB-UniRule"/>
</dbReference>
<keyword evidence="11 32" id="KW-0945">Host-virus interaction</keyword>
<keyword evidence="25 32" id="KW-0472">Membrane</keyword>
<dbReference type="Pfam" id="PF00516">
    <property type="entry name" value="GP120"/>
    <property type="match status" value="1"/>
</dbReference>
<dbReference type="FunFam" id="2.170.40.20:FF:000003">
    <property type="entry name" value="Envelope glycoprotein gp160"/>
    <property type="match status" value="1"/>
</dbReference>
<comment type="similarity">
    <text evidence="32">Belongs to the HIV-1 env protein family.</text>
</comment>
<evidence type="ECO:0000256" key="33">
    <source>
        <dbReference type="RuleBase" id="RU363095"/>
    </source>
</evidence>
<evidence type="ECO:0000256" key="28">
    <source>
        <dbReference type="ARBA" id="ARBA00023180"/>
    </source>
</evidence>
<keyword evidence="15 32" id="KW-0053">Apoptosis</keyword>
<keyword evidence="20 32" id="KW-0261">Viral envelope protein</keyword>
<evidence type="ECO:0000256" key="9">
    <source>
        <dbReference type="ARBA" id="ARBA00022511"/>
    </source>
</evidence>
<feature type="domain" description="Retroviral envelope protein GP41-like" evidence="36">
    <location>
        <begin position="524"/>
        <end position="713"/>
    </location>
</feature>
<dbReference type="GO" id="GO:0055036">
    <property type="term" value="C:virion membrane"/>
    <property type="evidence" value="ECO:0007669"/>
    <property type="project" value="UniProtKB-SubCell"/>
</dbReference>
<evidence type="ECO:0000256" key="2">
    <source>
        <dbReference type="ARBA" id="ARBA00004433"/>
    </source>
</evidence>
<evidence type="ECO:0000256" key="25">
    <source>
        <dbReference type="ARBA" id="ARBA00023136"/>
    </source>
</evidence>
<dbReference type="EMBL" id="MH575984">
    <property type="protein sequence ID" value="AXP17886.1"/>
    <property type="molecule type" value="Genomic_DNA"/>
</dbReference>
<accession>A0A346IK29</accession>
<feature type="short sequence motif" description="Di-leucine internalization motif" evidence="32">
    <location>
        <begin position="849"/>
        <end position="850"/>
    </location>
</feature>
<name>A0A346IK29_HV1</name>
<dbReference type="GO" id="GO:1903911">
    <property type="term" value="P:positive regulation of receptor clustering"/>
    <property type="evidence" value="ECO:0007669"/>
    <property type="project" value="UniProtKB-UniRule"/>
</dbReference>
<comment type="domain">
    <text evidence="32">The YXXL motif is involved in determining the exact site of viral release at the surface of infected mononuclear cells and promotes endocytosis. YXXL and di-leucine endocytosis motifs interact directly or indirectly with the clathrin adapter complexes, opperate independently, and their activities are not additive.</text>
</comment>
<evidence type="ECO:0000256" key="15">
    <source>
        <dbReference type="ARBA" id="ARBA00022703"/>
    </source>
</evidence>
<feature type="disulfide bond" evidence="32">
    <location>
        <begin position="216"/>
        <end position="245"/>
    </location>
</feature>
<feature type="disulfide bond" evidence="32">
    <location>
        <begin position="226"/>
        <end position="237"/>
    </location>
</feature>
<comment type="domain">
    <text evidence="32">The membrane proximal external region (MPER) present in gp41 is a tryptophan-rich region recognized by the antibodies 2F5, Z13, and 4E10. MPER seems to play a role in fusion.</text>
</comment>
<comment type="domain">
    <text evidence="32">The CD4-binding region is targeted by the antibody b12.</text>
</comment>
<evidence type="ECO:0000256" key="31">
    <source>
        <dbReference type="ARBA" id="ARBA00023296"/>
    </source>
</evidence>
<keyword evidence="12 32" id="KW-1162">Viral penetration into host cytoplasm</keyword>
<keyword evidence="23 32" id="KW-1039">Host endosome</keyword>
<feature type="region of interest" description="Immunosuppression" evidence="32">
    <location>
        <begin position="568"/>
        <end position="586"/>
    </location>
</feature>
<comment type="domain">
    <text evidence="32 33">The 17 amino acids long immunosuppressive region is present in many retroviral envelope proteins. Synthetic peptides derived from this relatively conserved sequence inhibit immune function in vitro and in vivo.</text>
</comment>
<evidence type="ECO:0000256" key="21">
    <source>
        <dbReference type="ARBA" id="ARBA00022890"/>
    </source>
</evidence>
<dbReference type="InterPro" id="IPR036377">
    <property type="entry name" value="Gp120_core_sf"/>
</dbReference>
<evidence type="ECO:0000256" key="6">
    <source>
        <dbReference type="ARBA" id="ARBA00004650"/>
    </source>
</evidence>
<evidence type="ECO:0000256" key="17">
    <source>
        <dbReference type="ARBA" id="ARBA00022804"/>
    </source>
</evidence>
<keyword evidence="27 32" id="KW-1015">Disulfide bond</keyword>
<keyword evidence="26 32" id="KW-0564">Palmitate</keyword>
<keyword evidence="8 32" id="KW-1170">Fusion of virus membrane with host endosomal membrane</keyword>
<comment type="function">
    <text evidence="32">Envelope glycoprotein gp160: Oligomerizes in the host endoplasmic reticulum into predominantly trimers. In a second time, gp160 transits in the host Golgi, where glycosylation is completed. The precursor is then proteolytically cleaved in the trans-Golgi and thereby activated by cellular furin or furin-like proteases to produce gp120 and gp41.</text>
</comment>
<evidence type="ECO:0000256" key="27">
    <source>
        <dbReference type="ARBA" id="ARBA00023157"/>
    </source>
</evidence>
<feature type="disulfide bond" evidence="32">
    <location>
        <begin position="592"/>
        <end position="598"/>
    </location>
</feature>
<dbReference type="Gene3D" id="1.20.5.490">
    <property type="entry name" value="Single helix bin"/>
    <property type="match status" value="1"/>
</dbReference>
<evidence type="ECO:0000256" key="12">
    <source>
        <dbReference type="ARBA" id="ARBA00022595"/>
    </source>
</evidence>
<dbReference type="InterPro" id="IPR000777">
    <property type="entry name" value="HIV1_Gp120"/>
</dbReference>
<keyword evidence="14 32" id="KW-0812">Transmembrane</keyword>
<evidence type="ECO:0000256" key="11">
    <source>
        <dbReference type="ARBA" id="ARBA00022581"/>
    </source>
</evidence>
<keyword evidence="24 32" id="KW-0175">Coiled coil</keyword>
<evidence type="ECO:0000256" key="34">
    <source>
        <dbReference type="SAM" id="MobiDB-lite"/>
    </source>
</evidence>
<dbReference type="SUPFAM" id="SSF56502">
    <property type="entry name" value="gp120 core"/>
    <property type="match status" value="2"/>
</dbReference>
<evidence type="ECO:0000256" key="19">
    <source>
        <dbReference type="ARBA" id="ARBA00022870"/>
    </source>
</evidence>
<comment type="subcellular location">
    <subcellularLocation>
        <location evidence="3">Host cell membrane</location>
        <topology evidence="3">Peripheral membrane protein</topology>
    </subcellularLocation>
    <subcellularLocation>
        <location evidence="1">Host cell membrane</location>
        <topology evidence="1">Single-pass type I membrane protein</topology>
    </subcellularLocation>
    <subcellularLocation>
        <location evidence="2">Host endosome membrane</location>
        <topology evidence="2">Peripheral membrane protein</topology>
    </subcellularLocation>
    <subcellularLocation>
        <location evidence="5">Host endosome membrane</location>
        <topology evidence="5">Single-pass type I membrane protein</topology>
    </subcellularLocation>
    <subcellularLocation>
        <location evidence="6">Virion membrane</location>
        <topology evidence="6">Peripheral membrane protein</topology>
    </subcellularLocation>
    <subcellularLocation>
        <location evidence="4">Virion membrane</location>
        <topology evidence="4">Single-pass type I membrane protein</topology>
    </subcellularLocation>
</comment>
<evidence type="ECO:0000256" key="10">
    <source>
        <dbReference type="ARBA" id="ARBA00022570"/>
    </source>
</evidence>
<dbReference type="HAMAP" id="MF_04083">
    <property type="entry name" value="HIV_ENV"/>
    <property type="match status" value="1"/>
</dbReference>
<feature type="transmembrane region" description="Helical" evidence="33">
    <location>
        <begin position="12"/>
        <end position="34"/>
    </location>
</feature>
<feature type="transmembrane region" description="Helical" evidence="33">
    <location>
        <begin position="672"/>
        <end position="699"/>
    </location>
</feature>
<evidence type="ECO:0000256" key="1">
    <source>
        <dbReference type="ARBA" id="ARBA00004402"/>
    </source>
</evidence>
<keyword evidence="18 32" id="KW-0946">Virion</keyword>
<dbReference type="GO" id="GO:0016020">
    <property type="term" value="C:membrane"/>
    <property type="evidence" value="ECO:0007669"/>
    <property type="project" value="UniProtKB-UniRule"/>
</dbReference>
<evidence type="ECO:0000256" key="23">
    <source>
        <dbReference type="ARBA" id="ARBA00023046"/>
    </source>
</evidence>
<evidence type="ECO:0000256" key="8">
    <source>
        <dbReference type="ARBA" id="ARBA00022510"/>
    </source>
</evidence>
<dbReference type="Gene3D" id="2.170.40.20">
    <property type="entry name" value="Human immunodeficiency virus 1, Gp160, envelope glycoprotein"/>
    <property type="match status" value="2"/>
</dbReference>
<feature type="disulfide bond" evidence="32">
    <location>
        <begin position="124"/>
        <end position="194"/>
    </location>
</feature>
<evidence type="ECO:0000256" key="7">
    <source>
        <dbReference type="ARBA" id="ARBA00022506"/>
    </source>
</evidence>
<keyword evidence="9 32" id="KW-1032">Host cell membrane</keyword>
<feature type="site" description="Cleavage; by host furin" evidence="32">
    <location>
        <begin position="504"/>
        <end position="505"/>
    </location>
</feature>
<organismHost>
    <name type="scientific">Homo sapiens</name>
    <name type="common">Human</name>
    <dbReference type="NCBI Taxonomy" id="9606"/>
</organismHost>
<sequence>MRVKGIKKNCQLLWRWGALLLGMLMICSATNMWVTVYYGVPVWKDATTTLFCASDAKAYDTEIHNVWATHACVPTDPDPQEIVLENVTENYNMGKNNMVEQMHEDIISLWDQSLKPCVLLTPFCVTLNCTDATTTSTNSNSTLEETKGEIKNCSFNLTSSISDKLQEQRALFYKLDVVQINETKNSSSYRLISCNTSVVTQACPKVSFDPIPIHYCAPAGFAILKCNNKTFNGTGPCKNVSTVQCTHGIKPVVSTQLLLNGSLAEEEVVIRSENFTNNAKTIIVQLRKPVQINCTRPNNNTRKRISMGPGRVIYATGQIIGDIRKAHCNISGAEWNKTLQEIVIQLRKQWNNTIIFNPSSGGDPEIVMHSFNCRGEFFYCNTTKLFNSTWLLNSTWNNTERSNDTEIITLPCRIKQIVNRWQEVGKAMYAPPIQGQISCSSNITGLLLVRDGGVNSSNETFRPGGGDMRDNWRSELYKYKVVKIEPLGVAPTKAKRRVVQREKRAVGMLGAMFLGLLGAAGSTMGAASMTLTVQTRQLLSGIVQQQNNLLRAIEAQQHLLQLTVWGIKQLQARLLAVERYLQDQQLLGIWGCSGKLICTTTVPWNTSWSNKSYDQIWNKMTWMEWEKEIDNYTGLIYTLIEESQNQQEINEQELLSLDKWASLWNWFNITNWLWYIKIFIMIVGGLIGLRIVFAVLSIVNRVRQGYSPLSLQTLRPAPRGPDRPEEIEEGGGERDRDRSVRLVTGFFALFWDDLRSLCLFSYHHLRDLILIVVRVVEILGRRGWEALKYWWNLLQYWSQEIKNSAISLLNATAIAVAEGTDRIIEVVQRAWRAFIHIPRRIRQGLERALL</sequence>
<keyword evidence="30 32" id="KW-0449">Lipoprotein</keyword>
<feature type="domain" description="Human immunodeficiency virus 1 envelope glycoprotein Gp120" evidence="35">
    <location>
        <begin position="32"/>
        <end position="504"/>
    </location>
</feature>
<dbReference type="GO" id="GO:0075512">
    <property type="term" value="P:clathrin-dependent endocytosis of virus by host cell"/>
    <property type="evidence" value="ECO:0007669"/>
    <property type="project" value="UniProtKB-UniRule"/>
</dbReference>